<dbReference type="GO" id="GO:0070682">
    <property type="term" value="P:proteasome regulatory particle assembly"/>
    <property type="evidence" value="ECO:0007669"/>
    <property type="project" value="InterPro"/>
</dbReference>
<dbReference type="InterPro" id="IPR038966">
    <property type="entry name" value="TMA17"/>
</dbReference>
<protein>
    <submittedName>
        <fullName evidence="2">Uncharacterized protein</fullName>
    </submittedName>
</protein>
<reference evidence="2" key="1">
    <citation type="journal article" date="2020" name="Stud. Mycol.">
        <title>101 Dothideomycetes genomes: a test case for predicting lifestyles and emergence of pathogens.</title>
        <authorList>
            <person name="Haridas S."/>
            <person name="Albert R."/>
            <person name="Binder M."/>
            <person name="Bloem J."/>
            <person name="Labutti K."/>
            <person name="Salamov A."/>
            <person name="Andreopoulos B."/>
            <person name="Baker S."/>
            <person name="Barry K."/>
            <person name="Bills G."/>
            <person name="Bluhm B."/>
            <person name="Cannon C."/>
            <person name="Castanera R."/>
            <person name="Culley D."/>
            <person name="Daum C."/>
            <person name="Ezra D."/>
            <person name="Gonzalez J."/>
            <person name="Henrissat B."/>
            <person name="Kuo A."/>
            <person name="Liang C."/>
            <person name="Lipzen A."/>
            <person name="Lutzoni F."/>
            <person name="Magnuson J."/>
            <person name="Mondo S."/>
            <person name="Nolan M."/>
            <person name="Ohm R."/>
            <person name="Pangilinan J."/>
            <person name="Park H.-J."/>
            <person name="Ramirez L."/>
            <person name="Alfaro M."/>
            <person name="Sun H."/>
            <person name="Tritt A."/>
            <person name="Yoshinaga Y."/>
            <person name="Zwiers L.-H."/>
            <person name="Turgeon B."/>
            <person name="Goodwin S."/>
            <person name="Spatafora J."/>
            <person name="Crous P."/>
            <person name="Grigoriev I."/>
        </authorList>
    </citation>
    <scope>NUCLEOTIDE SEQUENCE</scope>
    <source>
        <strain evidence="2">CBS 113979</strain>
    </source>
</reference>
<organism evidence="2 3">
    <name type="scientific">Aulographum hederae CBS 113979</name>
    <dbReference type="NCBI Taxonomy" id="1176131"/>
    <lineage>
        <taxon>Eukaryota</taxon>
        <taxon>Fungi</taxon>
        <taxon>Dikarya</taxon>
        <taxon>Ascomycota</taxon>
        <taxon>Pezizomycotina</taxon>
        <taxon>Dothideomycetes</taxon>
        <taxon>Pleosporomycetidae</taxon>
        <taxon>Aulographales</taxon>
        <taxon>Aulographaceae</taxon>
    </lineage>
</organism>
<dbReference type="Proteomes" id="UP000800041">
    <property type="component" value="Unassembled WGS sequence"/>
</dbReference>
<feature type="region of interest" description="Disordered" evidence="1">
    <location>
        <begin position="96"/>
        <end position="170"/>
    </location>
</feature>
<accession>A0A6G1H5X5</accession>
<name>A0A6G1H5X5_9PEZI</name>
<evidence type="ECO:0000313" key="2">
    <source>
        <dbReference type="EMBL" id="KAF1988420.1"/>
    </source>
</evidence>
<dbReference type="PANTHER" id="PTHR40422">
    <property type="entry name" value="TRANSLATION MACHINERY-ASSOCIATED PROTEIN 17"/>
    <property type="match status" value="1"/>
</dbReference>
<dbReference type="PANTHER" id="PTHR40422:SF1">
    <property type="entry name" value="TRANSLATION MACHINERY-ASSOCIATED PROTEIN 17"/>
    <property type="match status" value="1"/>
</dbReference>
<evidence type="ECO:0000256" key="1">
    <source>
        <dbReference type="SAM" id="MobiDB-lite"/>
    </source>
</evidence>
<keyword evidence="3" id="KW-1185">Reference proteome</keyword>
<gene>
    <name evidence="2" type="ORF">K402DRAFT_328676</name>
</gene>
<evidence type="ECO:0000313" key="3">
    <source>
        <dbReference type="Proteomes" id="UP000800041"/>
    </source>
</evidence>
<dbReference type="AlphaFoldDB" id="A0A6G1H5X5"/>
<dbReference type="GO" id="GO:0030674">
    <property type="term" value="F:protein-macromolecule adaptor activity"/>
    <property type="evidence" value="ECO:0007669"/>
    <property type="project" value="TreeGrafter"/>
</dbReference>
<feature type="compositionally biased region" description="Polar residues" evidence="1">
    <location>
        <begin position="111"/>
        <end position="127"/>
    </location>
</feature>
<feature type="compositionally biased region" description="Basic and acidic residues" evidence="1">
    <location>
        <begin position="146"/>
        <end position="170"/>
    </location>
</feature>
<sequence length="170" mass="18254">MSTPIQETLPITPSAFAAALPPLPLSSLHAKAAELFNSIHHMQRSNILLEPHAEAGDADCADAIKENKVTITSMRERIQLCKEEVLQRGMEWPWPEGLELADGNEKAETNGVASETQPNGGESTVEGQGTERPPETAASGSLTDAELARRMAERLGPHEGENGDEDGVHL</sequence>
<dbReference type="EMBL" id="ML977148">
    <property type="protein sequence ID" value="KAF1988420.1"/>
    <property type="molecule type" value="Genomic_DNA"/>
</dbReference>
<proteinExistence type="predicted"/>
<dbReference type="OrthoDB" id="548474at2759"/>